<sequence length="147" mass="16832">MSSSTEWSNAQLHFLINERKQRNFKYHTIPNKKKQDFWDNIAIFNMAKRYREGTGSRRAWSSSMNSSKASSFSILPKWPKGKSSFEQQPLEKAVKELPKLLSLTTSNPSTVKTPNTSKPVTPTIFSFSQNANIINVIINYGNTREED</sequence>
<reference evidence="1 2" key="1">
    <citation type="submission" date="2018-06" db="EMBL/GenBank/DDBJ databases">
        <title>Comparative genomics reveals the genomic features of Rhizophagus irregularis, R. cerebriforme, R. diaphanum and Gigaspora rosea, and their symbiotic lifestyle signature.</title>
        <authorList>
            <person name="Morin E."/>
            <person name="San Clemente H."/>
            <person name="Chen E.C.H."/>
            <person name="De La Providencia I."/>
            <person name="Hainaut M."/>
            <person name="Kuo A."/>
            <person name="Kohler A."/>
            <person name="Murat C."/>
            <person name="Tang N."/>
            <person name="Roy S."/>
            <person name="Loubradou J."/>
            <person name="Henrissat B."/>
            <person name="Grigoriev I.V."/>
            <person name="Corradi N."/>
            <person name="Roux C."/>
            <person name="Martin F.M."/>
        </authorList>
    </citation>
    <scope>NUCLEOTIDE SEQUENCE [LARGE SCALE GENOMIC DNA]</scope>
    <source>
        <strain evidence="1 2">DAOM 227022</strain>
    </source>
</reference>
<proteinExistence type="predicted"/>
<evidence type="ECO:0000313" key="1">
    <source>
        <dbReference type="EMBL" id="RIA80420.1"/>
    </source>
</evidence>
<organism evidence="1 2">
    <name type="scientific">Glomus cerebriforme</name>
    <dbReference type="NCBI Taxonomy" id="658196"/>
    <lineage>
        <taxon>Eukaryota</taxon>
        <taxon>Fungi</taxon>
        <taxon>Fungi incertae sedis</taxon>
        <taxon>Mucoromycota</taxon>
        <taxon>Glomeromycotina</taxon>
        <taxon>Glomeromycetes</taxon>
        <taxon>Glomerales</taxon>
        <taxon>Glomeraceae</taxon>
        <taxon>Glomus</taxon>
    </lineage>
</organism>
<dbReference type="OrthoDB" id="2394703at2759"/>
<keyword evidence="2" id="KW-1185">Reference proteome</keyword>
<name>A0A397S1V6_9GLOM</name>
<gene>
    <name evidence="1" type="ORF">C1645_838732</name>
</gene>
<dbReference type="Proteomes" id="UP000265703">
    <property type="component" value="Unassembled WGS sequence"/>
</dbReference>
<dbReference type="EMBL" id="QKYT01000972">
    <property type="protein sequence ID" value="RIA80420.1"/>
    <property type="molecule type" value="Genomic_DNA"/>
</dbReference>
<protein>
    <submittedName>
        <fullName evidence="1">Uncharacterized protein</fullName>
    </submittedName>
</protein>
<accession>A0A397S1V6</accession>
<evidence type="ECO:0000313" key="2">
    <source>
        <dbReference type="Proteomes" id="UP000265703"/>
    </source>
</evidence>
<comment type="caution">
    <text evidence="1">The sequence shown here is derived from an EMBL/GenBank/DDBJ whole genome shotgun (WGS) entry which is preliminary data.</text>
</comment>
<dbReference type="AlphaFoldDB" id="A0A397S1V6"/>